<dbReference type="EMBL" id="MN738985">
    <property type="protein sequence ID" value="QHT34085.1"/>
    <property type="molecule type" value="Genomic_DNA"/>
</dbReference>
<evidence type="ECO:0000256" key="1">
    <source>
        <dbReference type="SAM" id="Phobius"/>
    </source>
</evidence>
<organism evidence="2">
    <name type="scientific">viral metagenome</name>
    <dbReference type="NCBI Taxonomy" id="1070528"/>
    <lineage>
        <taxon>unclassified sequences</taxon>
        <taxon>metagenomes</taxon>
        <taxon>organismal metagenomes</taxon>
    </lineage>
</organism>
<keyword evidence="1" id="KW-1133">Transmembrane helix</keyword>
<feature type="transmembrane region" description="Helical" evidence="1">
    <location>
        <begin position="83"/>
        <end position="106"/>
    </location>
</feature>
<name>A0A6C0F4C8_9ZZZZ</name>
<keyword evidence="1" id="KW-0472">Membrane</keyword>
<dbReference type="AlphaFoldDB" id="A0A6C0F4C8"/>
<accession>A0A6C0F4C8</accession>
<protein>
    <submittedName>
        <fullName evidence="2">Uncharacterized protein</fullName>
    </submittedName>
</protein>
<feature type="transmembrane region" description="Helical" evidence="1">
    <location>
        <begin position="7"/>
        <end position="33"/>
    </location>
</feature>
<keyword evidence="1" id="KW-0812">Transmembrane</keyword>
<evidence type="ECO:0000313" key="2">
    <source>
        <dbReference type="EMBL" id="QHT34085.1"/>
    </source>
</evidence>
<feature type="transmembrane region" description="Helical" evidence="1">
    <location>
        <begin position="39"/>
        <end position="62"/>
    </location>
</feature>
<sequence length="169" mass="20018">MAKDLSLWFYIKSCLSFRYISNFAIIVSILAYYLNLIEIFIIVIPLVIVNFIVVNIVQIVNFDELMVGLLGKVLPDKRDRDKIAIEYTLINEIYHFAPVLWVMYILQSQEIVKIYRPNFMGTFLKSAIVPIIYYYFESKLEIYGKLNYFGYSIVYMSLLFLTCIYLYDK</sequence>
<proteinExistence type="predicted"/>
<feature type="transmembrane region" description="Helical" evidence="1">
    <location>
        <begin position="148"/>
        <end position="167"/>
    </location>
</feature>
<feature type="transmembrane region" description="Helical" evidence="1">
    <location>
        <begin position="118"/>
        <end position="136"/>
    </location>
</feature>
<reference evidence="2" key="1">
    <citation type="journal article" date="2020" name="Nature">
        <title>Giant virus diversity and host interactions through global metagenomics.</title>
        <authorList>
            <person name="Schulz F."/>
            <person name="Roux S."/>
            <person name="Paez-Espino D."/>
            <person name="Jungbluth S."/>
            <person name="Walsh D.A."/>
            <person name="Denef V.J."/>
            <person name="McMahon K.D."/>
            <person name="Konstantinidis K.T."/>
            <person name="Eloe-Fadrosh E.A."/>
            <person name="Kyrpides N.C."/>
            <person name="Woyke T."/>
        </authorList>
    </citation>
    <scope>NUCLEOTIDE SEQUENCE</scope>
    <source>
        <strain evidence="2">GVMAG-M-3300009161-52</strain>
    </source>
</reference>